<sequence>MALGKETEMGLKELFKANAEDYLTLSFLADKLDKLGKKEEAKMLREKARVEYGHAMGIFEKLLANKDVTGLVEDFAKEEDEEHIAEYNNVAMKAKEEGHVDVEKMLCAYAEQEKDIATTSQKVLAMLKDFAKEEDEEHIAEYNNVAMKAKEEGYVDIETMLCAYADQEKGIAETSARVLAMLKDFAKEEDEEHIAEYNNVAMKAKEEGHVDVEKMLCAYAEQEKDIAETTKKVIRNL</sequence>
<proteinExistence type="predicted"/>
<dbReference type="PROSITE" id="PS50905">
    <property type="entry name" value="FERRITIN_LIKE"/>
    <property type="match status" value="1"/>
</dbReference>
<gene>
    <name evidence="3" type="ORF">B6F84_02455</name>
</gene>
<dbReference type="OrthoDB" id="43037at2157"/>
<evidence type="ECO:0000313" key="4">
    <source>
        <dbReference type="Proteomes" id="UP000193404"/>
    </source>
</evidence>
<accession>A0A1W6JXM2</accession>
<dbReference type="STRING" id="282676.B6F84_02455"/>
<dbReference type="EMBL" id="CP020477">
    <property type="protein sequence ID" value="ARM74999.1"/>
    <property type="molecule type" value="Genomic_DNA"/>
</dbReference>
<dbReference type="Gene3D" id="1.20.1260.10">
    <property type="match status" value="2"/>
</dbReference>
<dbReference type="Proteomes" id="UP000193404">
    <property type="component" value="Chromosome"/>
</dbReference>
<dbReference type="InterPro" id="IPR009040">
    <property type="entry name" value="Ferritin-like_diiron"/>
</dbReference>
<feature type="coiled-coil region" evidence="1">
    <location>
        <begin position="187"/>
        <end position="232"/>
    </location>
</feature>
<dbReference type="AlphaFoldDB" id="A0A1W6JXM2"/>
<dbReference type="InterPro" id="IPR012347">
    <property type="entry name" value="Ferritin-like"/>
</dbReference>
<evidence type="ECO:0000256" key="1">
    <source>
        <dbReference type="SAM" id="Coils"/>
    </source>
</evidence>
<evidence type="ECO:0000259" key="2">
    <source>
        <dbReference type="PROSITE" id="PS50905"/>
    </source>
</evidence>
<dbReference type="SUPFAM" id="SSF47240">
    <property type="entry name" value="Ferritin-like"/>
    <property type="match status" value="2"/>
</dbReference>
<organism evidence="3 4">
    <name type="scientific">Acidianus manzaensis</name>
    <dbReference type="NCBI Taxonomy" id="282676"/>
    <lineage>
        <taxon>Archaea</taxon>
        <taxon>Thermoproteota</taxon>
        <taxon>Thermoprotei</taxon>
        <taxon>Sulfolobales</taxon>
        <taxon>Sulfolobaceae</taxon>
        <taxon>Acidianus</taxon>
    </lineage>
</organism>
<protein>
    <submittedName>
        <fullName evidence="3">Rubrerythrin</fullName>
    </submittedName>
</protein>
<keyword evidence="4" id="KW-1185">Reference proteome</keyword>
<name>A0A1W6JXM2_9CREN</name>
<dbReference type="KEGG" id="aman:B6F84_02455"/>
<dbReference type="InterPro" id="IPR009078">
    <property type="entry name" value="Ferritin-like_SF"/>
</dbReference>
<keyword evidence="1" id="KW-0175">Coiled coil</keyword>
<reference evidence="3 4" key="1">
    <citation type="submission" date="2017-03" db="EMBL/GenBank/DDBJ databases">
        <title>Sulfur activation and transportation mechanism of thermophilic Archaea Acidianus manzaensis YN-25.</title>
        <authorList>
            <person name="Ma Y."/>
            <person name="Yang Y."/>
            <person name="Xia J."/>
        </authorList>
    </citation>
    <scope>NUCLEOTIDE SEQUENCE [LARGE SCALE GENOMIC DNA]</scope>
    <source>
        <strain evidence="3 4">YN-25</strain>
    </source>
</reference>
<evidence type="ECO:0000313" key="3">
    <source>
        <dbReference type="EMBL" id="ARM74999.1"/>
    </source>
</evidence>
<feature type="domain" description="Ferritin-like diiron" evidence="2">
    <location>
        <begin position="1"/>
        <end position="131"/>
    </location>
</feature>